<dbReference type="Proteomes" id="UP001370299">
    <property type="component" value="Unassembled WGS sequence"/>
</dbReference>
<sequence length="144" mass="15918">MAGQTGRHQFTIVVAVYLTGRNSTSGALFPVSVITNTTLVLVTTLELFPGESHSTDIVIGVDTSGLKIDDYIGLLVIVSAHVDDIMTHAMFRPRVYDEWGLVVSNEPIRDLRVEAPLTRLYWAAPRALEIDIRLTQHLQAHPNV</sequence>
<proteinExistence type="predicted"/>
<dbReference type="EMBL" id="JBBLYY010000064">
    <property type="protein sequence ID" value="MEK0172361.1"/>
    <property type="molecule type" value="Genomic_DNA"/>
</dbReference>
<comment type="caution">
    <text evidence="1">The sequence shown here is derived from an EMBL/GenBank/DDBJ whole genome shotgun (WGS) entry which is preliminary data.</text>
</comment>
<name>A0ABU8YCT4_9MICO</name>
<organism evidence="1 2">
    <name type="scientific">Curtobacterium citreum</name>
    <dbReference type="NCBI Taxonomy" id="2036"/>
    <lineage>
        <taxon>Bacteria</taxon>
        <taxon>Bacillati</taxon>
        <taxon>Actinomycetota</taxon>
        <taxon>Actinomycetes</taxon>
        <taxon>Micrococcales</taxon>
        <taxon>Microbacteriaceae</taxon>
        <taxon>Curtobacterium</taxon>
    </lineage>
</organism>
<gene>
    <name evidence="1" type="ORF">WMN62_12860</name>
</gene>
<dbReference type="RefSeq" id="WP_340196478.1">
    <property type="nucleotide sequence ID" value="NZ_JBBKAP010000035.1"/>
</dbReference>
<accession>A0ABU8YCT4</accession>
<evidence type="ECO:0000313" key="2">
    <source>
        <dbReference type="Proteomes" id="UP001370299"/>
    </source>
</evidence>
<reference evidence="1 2" key="1">
    <citation type="submission" date="2024-03" db="EMBL/GenBank/DDBJ databases">
        <title>Whole genomes of four grape xylem sap localized bacterial endophytes.</title>
        <authorList>
            <person name="Kumar G."/>
            <person name="Savka M.A."/>
        </authorList>
    </citation>
    <scope>NUCLEOTIDE SEQUENCE [LARGE SCALE GENOMIC DNA]</scope>
    <source>
        <strain evidence="1 2">RIT_GXS8</strain>
    </source>
</reference>
<evidence type="ECO:0000313" key="1">
    <source>
        <dbReference type="EMBL" id="MEK0172361.1"/>
    </source>
</evidence>
<protein>
    <submittedName>
        <fullName evidence="1">Uncharacterized protein</fullName>
    </submittedName>
</protein>
<keyword evidence="2" id="KW-1185">Reference proteome</keyword>